<dbReference type="InterPro" id="IPR006020">
    <property type="entry name" value="PTB/PI_dom"/>
</dbReference>
<evidence type="ECO:0000256" key="5">
    <source>
        <dbReference type="PROSITE-ProRule" id="PRU00192"/>
    </source>
</evidence>
<evidence type="ECO:0000313" key="9">
    <source>
        <dbReference type="Proteomes" id="UP000694846"/>
    </source>
</evidence>
<dbReference type="Gene3D" id="2.30.30.40">
    <property type="entry name" value="SH3 Domains"/>
    <property type="match status" value="1"/>
</dbReference>
<gene>
    <name evidence="10" type="primary">LOC112692041</name>
</gene>
<dbReference type="OrthoDB" id="5965083at2759"/>
<dbReference type="CDD" id="cd11801">
    <property type="entry name" value="SH3_JIP1_like"/>
    <property type="match status" value="1"/>
</dbReference>
<dbReference type="AlphaFoldDB" id="A0A8B8GGI0"/>
<dbReference type="CTD" id="53472"/>
<dbReference type="PROSITE" id="PS01179">
    <property type="entry name" value="PID"/>
    <property type="match status" value="1"/>
</dbReference>
<dbReference type="InterPro" id="IPR011993">
    <property type="entry name" value="PH-like_dom_sf"/>
</dbReference>
<dbReference type="Proteomes" id="UP000694846">
    <property type="component" value="Unplaced"/>
</dbReference>
<dbReference type="CDD" id="cd01212">
    <property type="entry name" value="PTB_JIP"/>
    <property type="match status" value="1"/>
</dbReference>
<dbReference type="PANTHER" id="PTHR47437:SF4">
    <property type="entry name" value="JNK-INTERACTING PROTEIN 1-LIKE PROTEIN"/>
    <property type="match status" value="1"/>
</dbReference>
<evidence type="ECO:0000256" key="3">
    <source>
        <dbReference type="ARBA" id="ARBA00022443"/>
    </source>
</evidence>
<dbReference type="SMART" id="SM00462">
    <property type="entry name" value="PTB"/>
    <property type="match status" value="1"/>
</dbReference>
<keyword evidence="3 5" id="KW-0728">SH3 domain</keyword>
<accession>A0A8B8GGI0</accession>
<evidence type="ECO:0000256" key="1">
    <source>
        <dbReference type="ARBA" id="ARBA00004496"/>
    </source>
</evidence>
<dbReference type="Pfam" id="PF14604">
    <property type="entry name" value="SH3_9"/>
    <property type="match status" value="1"/>
</dbReference>
<evidence type="ECO:0000259" key="8">
    <source>
        <dbReference type="PROSITE" id="PS50002"/>
    </source>
</evidence>
<dbReference type="SUPFAM" id="SSF50729">
    <property type="entry name" value="PH domain-like"/>
    <property type="match status" value="1"/>
</dbReference>
<comment type="subcellular location">
    <subcellularLocation>
        <location evidence="1">Cytoplasm</location>
    </subcellularLocation>
</comment>
<dbReference type="SMART" id="SM00326">
    <property type="entry name" value="SH3"/>
    <property type="match status" value="1"/>
</dbReference>
<reference evidence="10" key="1">
    <citation type="submission" date="2025-08" db="UniProtKB">
        <authorList>
            <consortium name="RefSeq"/>
        </authorList>
    </citation>
    <scope>IDENTIFICATION</scope>
    <source>
        <tissue evidence="10">Whole body</tissue>
    </source>
</reference>
<protein>
    <submittedName>
        <fullName evidence="10">Uncharacterized protein LOC112692041 isoform X1</fullName>
    </submittedName>
</protein>
<name>A0A8B8GGI0_9HEMI</name>
<keyword evidence="4" id="KW-0963">Cytoplasm</keyword>
<feature type="region of interest" description="Disordered" evidence="6">
    <location>
        <begin position="362"/>
        <end position="398"/>
    </location>
</feature>
<keyword evidence="9" id="KW-1185">Reference proteome</keyword>
<organism evidence="9 10">
    <name type="scientific">Sipha flava</name>
    <name type="common">yellow sugarcane aphid</name>
    <dbReference type="NCBI Taxonomy" id="143950"/>
    <lineage>
        <taxon>Eukaryota</taxon>
        <taxon>Metazoa</taxon>
        <taxon>Ecdysozoa</taxon>
        <taxon>Arthropoda</taxon>
        <taxon>Hexapoda</taxon>
        <taxon>Insecta</taxon>
        <taxon>Pterygota</taxon>
        <taxon>Neoptera</taxon>
        <taxon>Paraneoptera</taxon>
        <taxon>Hemiptera</taxon>
        <taxon>Sternorrhyncha</taxon>
        <taxon>Aphidomorpha</taxon>
        <taxon>Aphidoidea</taxon>
        <taxon>Aphididae</taxon>
        <taxon>Sipha</taxon>
    </lineage>
</organism>
<feature type="compositionally biased region" description="Polar residues" evidence="6">
    <location>
        <begin position="378"/>
        <end position="398"/>
    </location>
</feature>
<dbReference type="InterPro" id="IPR047178">
    <property type="entry name" value="JIP1_scaffold"/>
</dbReference>
<dbReference type="RefSeq" id="XP_025422334.1">
    <property type="nucleotide sequence ID" value="XM_025566549.1"/>
</dbReference>
<dbReference type="GO" id="GO:0008432">
    <property type="term" value="F:JUN kinase binding"/>
    <property type="evidence" value="ECO:0007669"/>
    <property type="project" value="TreeGrafter"/>
</dbReference>
<dbReference type="FunFam" id="2.30.30.40:FF:000032">
    <property type="entry name" value="Putative C-Jun-amino-terminal kinase-interacting protein 2"/>
    <property type="match status" value="1"/>
</dbReference>
<dbReference type="InterPro" id="IPR001452">
    <property type="entry name" value="SH3_domain"/>
</dbReference>
<proteinExistence type="inferred from homology"/>
<dbReference type="GO" id="GO:0005078">
    <property type="term" value="F:MAP-kinase scaffold activity"/>
    <property type="evidence" value="ECO:0007669"/>
    <property type="project" value="TreeGrafter"/>
</dbReference>
<evidence type="ECO:0000259" key="7">
    <source>
        <dbReference type="PROSITE" id="PS01179"/>
    </source>
</evidence>
<dbReference type="PANTHER" id="PTHR47437">
    <property type="entry name" value="JNK-INTERACTING PROTEIN 1-LIKE PROTEIN"/>
    <property type="match status" value="1"/>
</dbReference>
<dbReference type="GO" id="GO:0007254">
    <property type="term" value="P:JNK cascade"/>
    <property type="evidence" value="ECO:0007669"/>
    <property type="project" value="TreeGrafter"/>
</dbReference>
<feature type="domain" description="SH3" evidence="8">
    <location>
        <begin position="407"/>
        <end position="468"/>
    </location>
</feature>
<dbReference type="InterPro" id="IPR036028">
    <property type="entry name" value="SH3-like_dom_sf"/>
</dbReference>
<dbReference type="SUPFAM" id="SSF50044">
    <property type="entry name" value="SH3-domain"/>
    <property type="match status" value="1"/>
</dbReference>
<dbReference type="PROSITE" id="PS50002">
    <property type="entry name" value="SH3"/>
    <property type="match status" value="1"/>
</dbReference>
<dbReference type="Pfam" id="PF00640">
    <property type="entry name" value="PID"/>
    <property type="match status" value="1"/>
</dbReference>
<evidence type="ECO:0000256" key="4">
    <source>
        <dbReference type="ARBA" id="ARBA00022490"/>
    </source>
</evidence>
<dbReference type="GeneID" id="112692041"/>
<dbReference type="GO" id="GO:0046328">
    <property type="term" value="P:regulation of JNK cascade"/>
    <property type="evidence" value="ECO:0007669"/>
    <property type="project" value="InterPro"/>
</dbReference>
<comment type="similarity">
    <text evidence="2">Belongs to the JIP scaffold family.</text>
</comment>
<dbReference type="Gene3D" id="2.30.29.30">
    <property type="entry name" value="Pleckstrin-homology domain (PH domain)/Phosphotyrosine-binding domain (PTB)"/>
    <property type="match status" value="1"/>
</dbReference>
<evidence type="ECO:0000313" key="10">
    <source>
        <dbReference type="RefSeq" id="XP_025422334.1"/>
    </source>
</evidence>
<sequence>MSFIKMRLSHNLVPLCNSRTWHRHNLPYPCYAIICPCRSLSVVILLVLLLSTLSETAVDHACPMSISEPVTDEARLVDGMLRIGNPERVYDASQFRFAVNGSGYELCTCTLKPCVLKCCDRGYLKNLSCPVPDDNESIRSFMVLCKCLRPSGPNFMVADATWGYDRGVEVIIINNIRDDHTRARVCNVCDRARCLFTSIFEGVEGNDAAFGINGEKSDNRPTRDTASRHLSYARRVHHVMADYEFEEFRQIFESLPQHLRASAQTYTLVHDVLSDEESSSEAIVNKNVDTNNTFNVFSTSNEDQIEPKNNQTVRLRHEKRRRKLPELPKNRTGSTLSLADELGEVFSPDRRKSFVSYIRDSECRSPDSGISLVHSPESAKSGSPQQIDTPTPASSCSSGLPLSQLELLEATHRGLYKFVPRHRDEMEVDVGDPIYVQKEAEDCWCEGVNLRTGTQGVFPSAYAVDVEYTEFDSVTPKVKRERFLLGYMGSVETIWHKGNTVLCQAIRKMTERPNCKPQSCILEVSDQGLRMVDRAKSSTMQTRNSSTPCQDYFYSLKNVSFCAFYPEDNRYLGFVTKHPTCQRFACHVFKANESSRPVAEAIGRAFQRFYQKYIETAYPVEDIYIE</sequence>
<evidence type="ECO:0000256" key="6">
    <source>
        <dbReference type="SAM" id="MobiDB-lite"/>
    </source>
</evidence>
<feature type="domain" description="PID" evidence="7">
    <location>
        <begin position="483"/>
        <end position="619"/>
    </location>
</feature>
<evidence type="ECO:0000256" key="2">
    <source>
        <dbReference type="ARBA" id="ARBA00009866"/>
    </source>
</evidence>
<dbReference type="GO" id="GO:0005737">
    <property type="term" value="C:cytoplasm"/>
    <property type="evidence" value="ECO:0007669"/>
    <property type="project" value="UniProtKB-SubCell"/>
</dbReference>